<dbReference type="CDD" id="cd06008">
    <property type="entry name" value="NF-X1-zinc-finger"/>
    <property type="match status" value="1"/>
</dbReference>
<dbReference type="Pfam" id="PF25396">
    <property type="entry name" value="ZNFX1"/>
    <property type="match status" value="1"/>
</dbReference>
<reference evidence="6" key="1">
    <citation type="journal article" date="2020" name="Stud. Mycol.">
        <title>101 Dothideomycetes genomes: a test case for predicting lifestyles and emergence of pathogens.</title>
        <authorList>
            <person name="Haridas S."/>
            <person name="Albert R."/>
            <person name="Binder M."/>
            <person name="Bloem J."/>
            <person name="Labutti K."/>
            <person name="Salamov A."/>
            <person name="Andreopoulos B."/>
            <person name="Baker S."/>
            <person name="Barry K."/>
            <person name="Bills G."/>
            <person name="Bluhm B."/>
            <person name="Cannon C."/>
            <person name="Castanera R."/>
            <person name="Culley D."/>
            <person name="Daum C."/>
            <person name="Ezra D."/>
            <person name="Gonzalez J."/>
            <person name="Henrissat B."/>
            <person name="Kuo A."/>
            <person name="Liang C."/>
            <person name="Lipzen A."/>
            <person name="Lutzoni F."/>
            <person name="Magnuson J."/>
            <person name="Mondo S."/>
            <person name="Nolan M."/>
            <person name="Ohm R."/>
            <person name="Pangilinan J."/>
            <person name="Park H.-J."/>
            <person name="Ramirez L."/>
            <person name="Alfaro M."/>
            <person name="Sun H."/>
            <person name="Tritt A."/>
            <person name="Yoshinaga Y."/>
            <person name="Zwiers L.-H."/>
            <person name="Turgeon B."/>
            <person name="Goodwin S."/>
            <person name="Spatafora J."/>
            <person name="Crous P."/>
            <person name="Grigoriev I."/>
        </authorList>
    </citation>
    <scope>NUCLEOTIDE SEQUENCE</scope>
    <source>
        <strain evidence="6">ATCC 74209</strain>
    </source>
</reference>
<keyword evidence="7" id="KW-1185">Reference proteome</keyword>
<keyword evidence="1" id="KW-0347">Helicase</keyword>
<evidence type="ECO:0000259" key="5">
    <source>
        <dbReference type="Pfam" id="PF25396"/>
    </source>
</evidence>
<keyword evidence="6" id="KW-0378">Hydrolase</keyword>
<organism evidence="6 7">
    <name type="scientific">Delitschia confertaspora ATCC 74209</name>
    <dbReference type="NCBI Taxonomy" id="1513339"/>
    <lineage>
        <taxon>Eukaryota</taxon>
        <taxon>Fungi</taxon>
        <taxon>Dikarya</taxon>
        <taxon>Ascomycota</taxon>
        <taxon>Pezizomycotina</taxon>
        <taxon>Dothideomycetes</taxon>
        <taxon>Pleosporomycetidae</taxon>
        <taxon>Pleosporales</taxon>
        <taxon>Delitschiaceae</taxon>
        <taxon>Delitschia</taxon>
    </lineage>
</organism>
<dbReference type="AlphaFoldDB" id="A0A9P4MXU5"/>
<dbReference type="FunFam" id="3.40.50.300:FF:001366">
    <property type="entry name" value="ATP binding protein, putative"/>
    <property type="match status" value="1"/>
</dbReference>
<evidence type="ECO:0000259" key="3">
    <source>
        <dbReference type="Pfam" id="PF13086"/>
    </source>
</evidence>
<feature type="region of interest" description="Disordered" evidence="2">
    <location>
        <begin position="1133"/>
        <end position="1158"/>
    </location>
</feature>
<name>A0A9P4MXU5_9PLEO</name>
<sequence>MGRGHGRGRGRAQDGDSGRYRGHHEATRKVTKNMFVNLADQDSFGMTEMNAHLPERFGNGQMDVGAGLSRYNEESSQRQQQHNSNETQDIQKYFEIAEKPVACGSWLSKPEIPSSKEILANNIIHGTPSPNKVEGPYDSNEEYLATQYKLLREDAIRPLREAVAQIAAEPFKKEVDYAGGTVGLYEPVYFTTITFSPRGIALRAAFSLGRIEKRVRWDQSKRLITGSLVALSPADDAFKHICVLAIVAARPKSALEQNPPEIDLFFAADDIDIDPTKKWIMVENRASFFEAGRHTLSALQHMMREPFPLSDHLVKADKAIEAPIYLLENPFKDLSSIVALEEGSKFENVNVLEGLPKDLSTGLDRSQTAALQRMLTKRLAVVQGPPGTGKTYVSVVALKVLLTNRRDGDPPIIVTSQTNHALDQTLRHIAPFEPQFVRLGGRSKDRDVVKCRTVFQLRAGMPEGKPRATLTARAFGEMRKLTSEMRTLLVPLEVNKPPLDHNLLKDLGIITQEQAESMETGCAETLGIAPDTPGIQTEVWLGNLKIESLRPIQPDSFGFELEDGDLDFEELKELEAEAVAQDDDDIEALKGEYTILSDNYTAKTPTSKSDNQIRELLRTQSNLYSIKPKDRGAVYQYFQRQTKKLITEEIRKKAKRYEKLVQMRRIGLWEQDYSTILKDQHVIGMTTTGLSKYRALISALKPKIILVEEAAETLEPPVAVACIPSLEHLILVGDHKQLRPHCQIREHENGPYHFNLSLFERMVNNGIEFDTLTRQRRMIPEIRRLLKPIYGEELKDHQSVKEVGNRPPVEGMGGCNSFFFTHEWPESQDLNKSYFNQKEASMIVGFFDYLVFNGVDPPKITVLTFYNGQRKVIVKGLRSHPNLRGFSFNVTTVDSYQGEENDIVLLSLVRSNPKYQIGFLNVDNRVCVALSRARRGFYVFGNGEILASESKTWAYVVEFMYGKKGGKPATGPKHRLGYKLPLTCSNHNYKTFVQDPSDWEYINGGCDMDCRCPLPCGHNCMLRCHPFEGSRIQCTQRCDRPLECGHPCSNLCCDPCRCARCEDRNPSGKRALLKPITLNRITSQQSVVQAQTPYVPKPATRRLQGWKDYANGGSEERHAELARKAGEIDTKFFDASSKGSGGLSSNADRRSDSSPRSMTAALVKVSSLQSESSPPASDVVIDFGQPAPLRRFRFKETVTVVPAASIDTTPPKVSRGPQLSLLD</sequence>
<dbReference type="GO" id="GO:0016787">
    <property type="term" value="F:hydrolase activity"/>
    <property type="evidence" value="ECO:0007669"/>
    <property type="project" value="UniProtKB-KW"/>
</dbReference>
<feature type="compositionally biased region" description="Basic and acidic residues" evidence="2">
    <location>
        <begin position="11"/>
        <end position="28"/>
    </location>
</feature>
<dbReference type="InterPro" id="IPR047187">
    <property type="entry name" value="SF1_C_Upf1"/>
</dbReference>
<keyword evidence="1" id="KW-0067">ATP-binding</keyword>
<dbReference type="GO" id="GO:0031380">
    <property type="term" value="C:nuclear RNA-directed RNA polymerase complex"/>
    <property type="evidence" value="ECO:0007669"/>
    <property type="project" value="TreeGrafter"/>
</dbReference>
<dbReference type="PANTHER" id="PTHR10887:SF341">
    <property type="entry name" value="NFX1-TYPE ZINC FINGER-CONTAINING PROTEIN 1"/>
    <property type="match status" value="1"/>
</dbReference>
<dbReference type="OrthoDB" id="409395at2759"/>
<evidence type="ECO:0000313" key="7">
    <source>
        <dbReference type="Proteomes" id="UP000799536"/>
    </source>
</evidence>
<evidence type="ECO:0000256" key="1">
    <source>
        <dbReference type="ARBA" id="ARBA00022806"/>
    </source>
</evidence>
<dbReference type="Pfam" id="PF13087">
    <property type="entry name" value="AAA_12"/>
    <property type="match status" value="1"/>
</dbReference>
<comment type="caution">
    <text evidence="6">The sequence shown here is derived from an EMBL/GenBank/DDBJ whole genome shotgun (WGS) entry which is preliminary data.</text>
</comment>
<feature type="region of interest" description="Disordered" evidence="2">
    <location>
        <begin position="59"/>
        <end position="87"/>
    </location>
</feature>
<dbReference type="PANTHER" id="PTHR10887">
    <property type="entry name" value="DNA2/NAM7 HELICASE FAMILY"/>
    <property type="match status" value="1"/>
</dbReference>
<keyword evidence="1" id="KW-0547">Nucleotide-binding</keyword>
<gene>
    <name evidence="6" type="ORF">GQ43DRAFT_81804</name>
</gene>
<evidence type="ECO:0000259" key="4">
    <source>
        <dbReference type="Pfam" id="PF13087"/>
    </source>
</evidence>
<dbReference type="EMBL" id="ML994032">
    <property type="protein sequence ID" value="KAF2200225.1"/>
    <property type="molecule type" value="Genomic_DNA"/>
</dbReference>
<dbReference type="CDD" id="cd18808">
    <property type="entry name" value="SF1_C_Upf1"/>
    <property type="match status" value="1"/>
</dbReference>
<dbReference type="InterPro" id="IPR041677">
    <property type="entry name" value="DNA2/NAM7_AAA_11"/>
</dbReference>
<feature type="region of interest" description="Disordered" evidence="2">
    <location>
        <begin position="1"/>
        <end position="28"/>
    </location>
</feature>
<protein>
    <submittedName>
        <fullName evidence="6">P-loop containing nucleoside triphosphate hydrolase protein</fullName>
    </submittedName>
</protein>
<dbReference type="Proteomes" id="UP000799536">
    <property type="component" value="Unassembled WGS sequence"/>
</dbReference>
<feature type="compositionally biased region" description="Basic residues" evidence="2">
    <location>
        <begin position="1"/>
        <end position="10"/>
    </location>
</feature>
<dbReference type="InterPro" id="IPR057373">
    <property type="entry name" value="ZNFX1"/>
</dbReference>
<dbReference type="Gene3D" id="3.40.50.300">
    <property type="entry name" value="P-loop containing nucleotide triphosphate hydrolases"/>
    <property type="match status" value="3"/>
</dbReference>
<dbReference type="Pfam" id="PF13086">
    <property type="entry name" value="AAA_11"/>
    <property type="match status" value="1"/>
</dbReference>
<feature type="domain" description="DNA2/NAM7 helicase-like C-terminal" evidence="4">
    <location>
        <begin position="755"/>
        <end position="943"/>
    </location>
</feature>
<accession>A0A9P4MXU5</accession>
<dbReference type="GO" id="GO:0031048">
    <property type="term" value="P:regulatory ncRNA-mediated heterochromatin formation"/>
    <property type="evidence" value="ECO:0007669"/>
    <property type="project" value="TreeGrafter"/>
</dbReference>
<dbReference type="InterPro" id="IPR041679">
    <property type="entry name" value="DNA2/NAM7-like_C"/>
</dbReference>
<dbReference type="SUPFAM" id="SSF52540">
    <property type="entry name" value="P-loop containing nucleoside triphosphate hydrolases"/>
    <property type="match status" value="1"/>
</dbReference>
<evidence type="ECO:0000256" key="2">
    <source>
        <dbReference type="SAM" id="MobiDB-lite"/>
    </source>
</evidence>
<dbReference type="InterPro" id="IPR027417">
    <property type="entry name" value="P-loop_NTPase"/>
</dbReference>
<feature type="compositionally biased region" description="Polar residues" evidence="2">
    <location>
        <begin position="77"/>
        <end position="87"/>
    </location>
</feature>
<dbReference type="GO" id="GO:0004386">
    <property type="term" value="F:helicase activity"/>
    <property type="evidence" value="ECO:0007669"/>
    <property type="project" value="InterPro"/>
</dbReference>
<feature type="region of interest" description="Disordered" evidence="2">
    <location>
        <begin position="1203"/>
        <end position="1223"/>
    </location>
</feature>
<evidence type="ECO:0000313" key="6">
    <source>
        <dbReference type="EMBL" id="KAF2200225.1"/>
    </source>
</evidence>
<dbReference type="InterPro" id="IPR045055">
    <property type="entry name" value="DNA2/NAM7-like"/>
</dbReference>
<feature type="domain" description="DNA2/NAM7 helicase helicase" evidence="3">
    <location>
        <begin position="363"/>
        <end position="741"/>
    </location>
</feature>
<proteinExistence type="predicted"/>
<feature type="domain" description="ZNFX1" evidence="5">
    <location>
        <begin position="182"/>
        <end position="284"/>
    </location>
</feature>